<evidence type="ECO:0000259" key="1">
    <source>
        <dbReference type="Pfam" id="PF00266"/>
    </source>
</evidence>
<keyword evidence="2" id="KW-0032">Aminotransferase</keyword>
<organism evidence="2 3">
    <name type="scientific">Allokutzneria multivorans</name>
    <dbReference type="NCBI Taxonomy" id="1142134"/>
    <lineage>
        <taxon>Bacteria</taxon>
        <taxon>Bacillati</taxon>
        <taxon>Actinomycetota</taxon>
        <taxon>Actinomycetes</taxon>
        <taxon>Pseudonocardiales</taxon>
        <taxon>Pseudonocardiaceae</taxon>
        <taxon>Allokutzneria</taxon>
    </lineage>
</organism>
<evidence type="ECO:0000313" key="3">
    <source>
        <dbReference type="Proteomes" id="UP001501747"/>
    </source>
</evidence>
<dbReference type="EMBL" id="BAABAL010000019">
    <property type="protein sequence ID" value="GAA4026727.1"/>
    <property type="molecule type" value="Genomic_DNA"/>
</dbReference>
<gene>
    <name evidence="2" type="ORF">GCM10022247_59490</name>
</gene>
<dbReference type="PANTHER" id="PTHR43586:SF21">
    <property type="entry name" value="PYRIDOXAL PHOSPHATE (PLP)-DEPENDENT ASPARTATE AMINOTRANSFERASE SUPERFAMILY"/>
    <property type="match status" value="1"/>
</dbReference>
<keyword evidence="2" id="KW-0808">Transferase</keyword>
<dbReference type="PANTHER" id="PTHR43586">
    <property type="entry name" value="CYSTEINE DESULFURASE"/>
    <property type="match status" value="1"/>
</dbReference>
<evidence type="ECO:0000313" key="2">
    <source>
        <dbReference type="EMBL" id="GAA4026727.1"/>
    </source>
</evidence>
<dbReference type="InterPro" id="IPR000192">
    <property type="entry name" value="Aminotrans_V_dom"/>
</dbReference>
<dbReference type="RefSeq" id="WP_344881939.1">
    <property type="nucleotide sequence ID" value="NZ_BAABAL010000019.1"/>
</dbReference>
<dbReference type="Proteomes" id="UP001501747">
    <property type="component" value="Unassembled WGS sequence"/>
</dbReference>
<dbReference type="GO" id="GO:0008483">
    <property type="term" value="F:transaminase activity"/>
    <property type="evidence" value="ECO:0007669"/>
    <property type="project" value="UniProtKB-KW"/>
</dbReference>
<dbReference type="Gene3D" id="3.40.640.10">
    <property type="entry name" value="Type I PLP-dependent aspartate aminotransferase-like (Major domain)"/>
    <property type="match status" value="1"/>
</dbReference>
<dbReference type="InterPro" id="IPR015424">
    <property type="entry name" value="PyrdxlP-dep_Trfase"/>
</dbReference>
<keyword evidence="3" id="KW-1185">Reference proteome</keyword>
<comment type="caution">
    <text evidence="2">The sequence shown here is derived from an EMBL/GenBank/DDBJ whole genome shotgun (WGS) entry which is preliminary data.</text>
</comment>
<dbReference type="InterPro" id="IPR015421">
    <property type="entry name" value="PyrdxlP-dep_Trfase_major"/>
</dbReference>
<sequence>MRLAFGANFDVPAGYLNTPSIGVPSQPTVDAVRESVQRWGAGADHPADFDGLVLRARAAFASLVGFRTEDVAAGASGSQLVGVVAASVPDGSRVLTAANEFTSLTFPFAAQAHRGVKVTEADLAELPSSVDGHDIVAVSVVQSANGEQVDLEALREAAARSGARVLLDATQAAGWTPLDLGWADWVVAAAYKWLLCPRGAAWLAVRPDALEELVVHSANWYAGEDPWQSIYGLPLRLARSARRLDLSPVWLAQIGGAASLEFLADLDLSAVRAHCVGLADGLLAELDLPPAGSAIVSLELSEEQNRRLAEAGVRSASRAGRTRLGFHLYNSEEDVELVLRAVRL</sequence>
<accession>A0ABP7TIK9</accession>
<feature type="domain" description="Aminotransferase class V" evidence="1">
    <location>
        <begin position="82"/>
        <end position="287"/>
    </location>
</feature>
<dbReference type="Pfam" id="PF00266">
    <property type="entry name" value="Aminotran_5"/>
    <property type="match status" value="1"/>
</dbReference>
<reference evidence="3" key="1">
    <citation type="journal article" date="2019" name="Int. J. Syst. Evol. Microbiol.">
        <title>The Global Catalogue of Microorganisms (GCM) 10K type strain sequencing project: providing services to taxonomists for standard genome sequencing and annotation.</title>
        <authorList>
            <consortium name="The Broad Institute Genomics Platform"/>
            <consortium name="The Broad Institute Genome Sequencing Center for Infectious Disease"/>
            <person name="Wu L."/>
            <person name="Ma J."/>
        </authorList>
    </citation>
    <scope>NUCLEOTIDE SEQUENCE [LARGE SCALE GENOMIC DNA]</scope>
    <source>
        <strain evidence="3">JCM 17342</strain>
    </source>
</reference>
<dbReference type="InterPro" id="IPR015422">
    <property type="entry name" value="PyrdxlP-dep_Trfase_small"/>
</dbReference>
<dbReference type="SUPFAM" id="SSF53383">
    <property type="entry name" value="PLP-dependent transferases"/>
    <property type="match status" value="1"/>
</dbReference>
<proteinExistence type="predicted"/>
<dbReference type="Gene3D" id="3.90.1150.10">
    <property type="entry name" value="Aspartate Aminotransferase, domain 1"/>
    <property type="match status" value="1"/>
</dbReference>
<name>A0ABP7TIK9_9PSEU</name>
<protein>
    <submittedName>
        <fullName evidence="2">Aminotransferase class V-fold PLP-dependent enzyme</fullName>
    </submittedName>
</protein>